<dbReference type="SMART" id="SM00316">
    <property type="entry name" value="S1"/>
    <property type="match status" value="2"/>
</dbReference>
<evidence type="ECO:0000256" key="1">
    <source>
        <dbReference type="SAM" id="MobiDB-lite"/>
    </source>
</evidence>
<feature type="domain" description="S1 motif" evidence="2">
    <location>
        <begin position="362"/>
        <end position="436"/>
    </location>
</feature>
<protein>
    <recommendedName>
        <fullName evidence="2">S1 motif domain-containing protein</fullName>
    </recommendedName>
</protein>
<dbReference type="Proteomes" id="UP000324585">
    <property type="component" value="Unassembled WGS sequence"/>
</dbReference>
<feature type="region of interest" description="Disordered" evidence="1">
    <location>
        <begin position="57"/>
        <end position="83"/>
    </location>
</feature>
<dbReference type="EMBL" id="VRMN01000009">
    <property type="protein sequence ID" value="KAA8492455.1"/>
    <property type="molecule type" value="Genomic_DNA"/>
</dbReference>
<dbReference type="InterPro" id="IPR003029">
    <property type="entry name" value="S1_domain"/>
</dbReference>
<dbReference type="SUPFAM" id="SSF50249">
    <property type="entry name" value="Nucleic acid-binding proteins"/>
    <property type="match status" value="1"/>
</dbReference>
<reference evidence="4" key="1">
    <citation type="journal article" date="2019" name="Nat. Commun.">
        <title>Expansion of phycobilisome linker gene families in mesophilic red algae.</title>
        <authorList>
            <person name="Lee J."/>
            <person name="Kim D."/>
            <person name="Bhattacharya D."/>
            <person name="Yoon H.S."/>
        </authorList>
    </citation>
    <scope>NUCLEOTIDE SEQUENCE [LARGE SCALE GENOMIC DNA]</scope>
    <source>
        <strain evidence="4">CCMP 1328</strain>
    </source>
</reference>
<accession>A0A5J4YMS4</accession>
<dbReference type="InterPro" id="IPR012340">
    <property type="entry name" value="NA-bd_OB-fold"/>
</dbReference>
<evidence type="ECO:0000313" key="3">
    <source>
        <dbReference type="EMBL" id="KAA8492455.1"/>
    </source>
</evidence>
<comment type="caution">
    <text evidence="3">The sequence shown here is derived from an EMBL/GenBank/DDBJ whole genome shotgun (WGS) entry which is preliminary data.</text>
</comment>
<organism evidence="3 4">
    <name type="scientific">Porphyridium purpureum</name>
    <name type="common">Red alga</name>
    <name type="synonym">Porphyridium cruentum</name>
    <dbReference type="NCBI Taxonomy" id="35688"/>
    <lineage>
        <taxon>Eukaryota</taxon>
        <taxon>Rhodophyta</taxon>
        <taxon>Bangiophyceae</taxon>
        <taxon>Porphyridiales</taxon>
        <taxon>Porphyridiaceae</taxon>
        <taxon>Porphyridium</taxon>
    </lineage>
</organism>
<proteinExistence type="predicted"/>
<dbReference type="GO" id="GO:0003676">
    <property type="term" value="F:nucleic acid binding"/>
    <property type="evidence" value="ECO:0007669"/>
    <property type="project" value="InterPro"/>
</dbReference>
<feature type="compositionally biased region" description="Acidic residues" evidence="1">
    <location>
        <begin position="531"/>
        <end position="546"/>
    </location>
</feature>
<dbReference type="PROSITE" id="PS50126">
    <property type="entry name" value="S1"/>
    <property type="match status" value="1"/>
</dbReference>
<evidence type="ECO:0000313" key="4">
    <source>
        <dbReference type="Proteomes" id="UP000324585"/>
    </source>
</evidence>
<feature type="region of interest" description="Disordered" evidence="1">
    <location>
        <begin position="513"/>
        <end position="546"/>
    </location>
</feature>
<sequence>MECFVLASRGGTADSHGRVSSGFCRHNTIARLRAPACANRAARQRRTRMCAEGLVAASGNGSNSTSPIKRKKAKAQAKGRTLTRPEPTVELERVAAGDEFDAVVLRDFVGRFGQEYVFVDAGVFQNRKPRNLDIGTSSSSGEGSVEAEGEWAANAERGIMEATDEKPNFRKVRIDGRLKLPNDVKALRKIPSEGKRLRVQVTRVQPSAGRLDVKAVFAGWKTAPRASDFTMTRPLEYFALAEPIENARILQFVNAGILVDAGAFVLDKRGRKVPIPAILFRNELPPDVATPKDLVRKSSVTRVLEQGEEIRVYVRKVMVNNRRLRVSMMPQDPEILSSESELRKRLSKRKLKRIPVRLLHEGAELWGKIASGAGTIKSFGTFVDIGARRNALLHVNDMPKFLWGETWKNELTAGSVVHVKILKVDQDARQVQVALLATQSRLEAYFLREARSKSSPRVSTFVRKSDEDALYEVLSDAVKERALNFMPAELRAELKELQTSPTFVATRRDVPISMKKVNGAEPGPARPAEPEQAEEDEQLEEEDEFDDKYFEDKYGL</sequence>
<dbReference type="OMA" id="WKEVINI"/>
<feature type="compositionally biased region" description="Basic residues" evidence="1">
    <location>
        <begin position="68"/>
        <end position="77"/>
    </location>
</feature>
<keyword evidence="4" id="KW-1185">Reference proteome</keyword>
<gene>
    <name evidence="3" type="ORF">FVE85_7962</name>
</gene>
<dbReference type="Gene3D" id="2.40.50.140">
    <property type="entry name" value="Nucleic acid-binding proteins"/>
    <property type="match status" value="1"/>
</dbReference>
<evidence type="ECO:0000259" key="2">
    <source>
        <dbReference type="PROSITE" id="PS50126"/>
    </source>
</evidence>
<dbReference type="OrthoDB" id="995477at2759"/>
<dbReference type="AlphaFoldDB" id="A0A5J4YMS4"/>
<name>A0A5J4YMS4_PORPP</name>